<organism evidence="3 4">
    <name type="scientific">Paenibacillus validus</name>
    <dbReference type="NCBI Taxonomy" id="44253"/>
    <lineage>
        <taxon>Bacteria</taxon>
        <taxon>Bacillati</taxon>
        <taxon>Bacillota</taxon>
        <taxon>Bacilli</taxon>
        <taxon>Bacillales</taxon>
        <taxon>Paenibacillaceae</taxon>
        <taxon>Paenibacillus</taxon>
    </lineage>
</organism>
<proteinExistence type="predicted"/>
<dbReference type="Proteomes" id="UP000450917">
    <property type="component" value="Unassembled WGS sequence"/>
</dbReference>
<accession>A0A7X3CSP2</accession>
<evidence type="ECO:0000313" key="3">
    <source>
        <dbReference type="EMBL" id="MUG70197.1"/>
    </source>
</evidence>
<evidence type="ECO:0000259" key="2">
    <source>
        <dbReference type="Pfam" id="PF01869"/>
    </source>
</evidence>
<dbReference type="PANTHER" id="PTHR43190:SF3">
    <property type="entry name" value="N-ACETYL-D-GLUCOSAMINE KINASE"/>
    <property type="match status" value="1"/>
</dbReference>
<feature type="region of interest" description="Disordered" evidence="1">
    <location>
        <begin position="62"/>
        <end position="83"/>
    </location>
</feature>
<dbReference type="InterPro" id="IPR002731">
    <property type="entry name" value="ATPase_BadF"/>
</dbReference>
<keyword evidence="4" id="KW-1185">Reference proteome</keyword>
<comment type="caution">
    <text evidence="3">The sequence shown here is derived from an EMBL/GenBank/DDBJ whole genome shotgun (WGS) entry which is preliminary data.</text>
</comment>
<protein>
    <submittedName>
        <fullName evidence="3">N-acetylglucosamine kinase</fullName>
    </submittedName>
</protein>
<dbReference type="AlphaFoldDB" id="A0A7X3CSP2"/>
<reference evidence="3 4" key="1">
    <citation type="submission" date="2019-11" db="EMBL/GenBank/DDBJ databases">
        <title>Draft genome sequences of five Paenibacillus species of dairy origin.</title>
        <authorList>
            <person name="Olajide A.M."/>
            <person name="Chen S."/>
            <person name="Lapointe G."/>
        </authorList>
    </citation>
    <scope>NUCLEOTIDE SEQUENCE [LARGE SCALE GENOMIC DNA]</scope>
    <source>
        <strain evidence="3 4">2CS3</strain>
    </source>
</reference>
<dbReference type="PANTHER" id="PTHR43190">
    <property type="entry name" value="N-ACETYL-D-GLUCOSAMINE KINASE"/>
    <property type="match status" value="1"/>
</dbReference>
<sequence>MMFVKLFVGIDGGGTKTEICVINAAGLELTRLSGGPSNPQAIGFDDAVRELTQLLNQALSSIREDDGGTGTPGPERSEELGGLDKREVLGECEKLDKLGAPGQRWELGLCLGMAGVDTHEDRERVTFAIRSYFEQTGVEAKLLVTNDAEIALMATLDRSFGVLAIAGTGSIVFGRTPDGDCYRVGGWGHLLGDEGSGYRIGLDTLHAVMRSYDGIDPPTAMTPMIEQAYGWERIVELRRYIYQPHIKKQDVAAFARYAIEAAAAGDPPARRLIERSAAALAEQTSALVRKHAWFVQADLVLSGSVFRYSELYRKTFRERLEAAWPDLRLHEARQAPAYGAARLALQLLPGE</sequence>
<evidence type="ECO:0000313" key="4">
    <source>
        <dbReference type="Proteomes" id="UP000450917"/>
    </source>
</evidence>
<name>A0A7X3CSP2_9BACL</name>
<gene>
    <name evidence="3" type="ORF">GNP93_05835</name>
</gene>
<dbReference type="InterPro" id="IPR052519">
    <property type="entry name" value="Euk-type_GlcNAc_Kinase"/>
</dbReference>
<dbReference type="EMBL" id="WNZX01000003">
    <property type="protein sequence ID" value="MUG70197.1"/>
    <property type="molecule type" value="Genomic_DNA"/>
</dbReference>
<keyword evidence="3" id="KW-0808">Transferase</keyword>
<feature type="domain" description="ATPase BadF/BadG/BcrA/BcrD type" evidence="2">
    <location>
        <begin position="8"/>
        <end position="344"/>
    </location>
</feature>
<evidence type="ECO:0000256" key="1">
    <source>
        <dbReference type="SAM" id="MobiDB-lite"/>
    </source>
</evidence>
<keyword evidence="3" id="KW-0418">Kinase</keyword>
<dbReference type="CDD" id="cd24007">
    <property type="entry name" value="ASKHA_NBD_eukNAGK-like"/>
    <property type="match status" value="1"/>
</dbReference>
<dbReference type="InterPro" id="IPR043129">
    <property type="entry name" value="ATPase_NBD"/>
</dbReference>
<dbReference type="GO" id="GO:0016301">
    <property type="term" value="F:kinase activity"/>
    <property type="evidence" value="ECO:0007669"/>
    <property type="project" value="UniProtKB-KW"/>
</dbReference>
<dbReference type="Pfam" id="PF01869">
    <property type="entry name" value="BcrAD_BadFG"/>
    <property type="match status" value="1"/>
</dbReference>
<dbReference type="SUPFAM" id="SSF53067">
    <property type="entry name" value="Actin-like ATPase domain"/>
    <property type="match status" value="2"/>
</dbReference>
<dbReference type="Gene3D" id="3.30.420.40">
    <property type="match status" value="2"/>
</dbReference>